<keyword evidence="2" id="KW-0805">Transcription regulation</keyword>
<dbReference type="Pfam" id="PF00486">
    <property type="entry name" value="Trans_reg_C"/>
    <property type="match status" value="1"/>
</dbReference>
<keyword evidence="4" id="KW-0804">Transcription</keyword>
<dbReference type="PATRIC" id="fig|1449976.3.peg.5541"/>
<dbReference type="SMART" id="SM00862">
    <property type="entry name" value="Trans_reg_C"/>
    <property type="match status" value="1"/>
</dbReference>
<gene>
    <name evidence="8" type="ORF">KALB_5527</name>
</gene>
<dbReference type="PRINTS" id="PR00364">
    <property type="entry name" value="DISEASERSIST"/>
</dbReference>
<dbReference type="GO" id="GO:0006355">
    <property type="term" value="P:regulation of DNA-templated transcription"/>
    <property type="evidence" value="ECO:0007669"/>
    <property type="project" value="InterPro"/>
</dbReference>
<dbReference type="Gene3D" id="3.40.50.300">
    <property type="entry name" value="P-loop containing nucleotide triphosphate hydrolases"/>
    <property type="match status" value="1"/>
</dbReference>
<dbReference type="InterPro" id="IPR016032">
    <property type="entry name" value="Sig_transdc_resp-reg_C-effctor"/>
</dbReference>
<dbReference type="SMART" id="SM01043">
    <property type="entry name" value="BTAD"/>
    <property type="match status" value="1"/>
</dbReference>
<evidence type="ECO:0000256" key="5">
    <source>
        <dbReference type="PROSITE-ProRule" id="PRU00339"/>
    </source>
</evidence>
<evidence type="ECO:0000256" key="3">
    <source>
        <dbReference type="ARBA" id="ARBA00023125"/>
    </source>
</evidence>
<dbReference type="STRING" id="1449976.KALB_5527"/>
<dbReference type="Proteomes" id="UP000019225">
    <property type="component" value="Chromosome"/>
</dbReference>
<keyword evidence="3 6" id="KW-0238">DNA-binding</keyword>
<evidence type="ECO:0000256" key="6">
    <source>
        <dbReference type="PROSITE-ProRule" id="PRU01091"/>
    </source>
</evidence>
<dbReference type="SUPFAM" id="SSF52540">
    <property type="entry name" value="P-loop containing nucleoside triphosphate hydrolases"/>
    <property type="match status" value="1"/>
</dbReference>
<dbReference type="InterPro" id="IPR001867">
    <property type="entry name" value="OmpR/PhoB-type_DNA-bd"/>
</dbReference>
<feature type="repeat" description="TPR" evidence="5">
    <location>
        <begin position="887"/>
        <end position="920"/>
    </location>
</feature>
<dbReference type="eggNOG" id="COG3629">
    <property type="taxonomic scope" value="Bacteria"/>
</dbReference>
<dbReference type="SUPFAM" id="SSF46894">
    <property type="entry name" value="C-terminal effector domain of the bipartite response regulators"/>
    <property type="match status" value="1"/>
</dbReference>
<comment type="similarity">
    <text evidence="1">Belongs to the AfsR/DnrI/RedD regulatory family.</text>
</comment>
<evidence type="ECO:0000259" key="7">
    <source>
        <dbReference type="PROSITE" id="PS51755"/>
    </source>
</evidence>
<dbReference type="InterPro" id="IPR002182">
    <property type="entry name" value="NB-ARC"/>
</dbReference>
<dbReference type="InterPro" id="IPR005158">
    <property type="entry name" value="BTAD"/>
</dbReference>
<dbReference type="GO" id="GO:0000160">
    <property type="term" value="P:phosphorelay signal transduction system"/>
    <property type="evidence" value="ECO:0007669"/>
    <property type="project" value="InterPro"/>
</dbReference>
<feature type="domain" description="OmpR/PhoB-type" evidence="7">
    <location>
        <begin position="1"/>
        <end position="97"/>
    </location>
</feature>
<dbReference type="InterPro" id="IPR011990">
    <property type="entry name" value="TPR-like_helical_dom_sf"/>
</dbReference>
<dbReference type="GO" id="GO:0003677">
    <property type="term" value="F:DNA binding"/>
    <property type="evidence" value="ECO:0007669"/>
    <property type="project" value="UniProtKB-UniRule"/>
</dbReference>
<dbReference type="SMART" id="SM00028">
    <property type="entry name" value="TPR"/>
    <property type="match status" value="7"/>
</dbReference>
<evidence type="ECO:0000256" key="4">
    <source>
        <dbReference type="ARBA" id="ARBA00023163"/>
    </source>
</evidence>
<dbReference type="HOGENOM" id="CLU_004665_2_0_11"/>
<evidence type="ECO:0000313" key="8">
    <source>
        <dbReference type="EMBL" id="AHH98889.1"/>
    </source>
</evidence>
<protein>
    <recommendedName>
        <fullName evidence="7">OmpR/PhoB-type domain-containing protein</fullName>
    </recommendedName>
</protein>
<reference evidence="8 9" key="1">
    <citation type="journal article" date="2014" name="BMC Genomics">
        <title>Complete genome sequence of producer of the glycopeptide antibiotic Aculeximycin Kutzneria albida DSM 43870T, a representative of minor genus of Pseudonocardiaceae.</title>
        <authorList>
            <person name="Rebets Y."/>
            <person name="Tokovenko B."/>
            <person name="Lushchyk I."/>
            <person name="Ruckert C."/>
            <person name="Zaburannyi N."/>
            <person name="Bechthold A."/>
            <person name="Kalinowski J."/>
            <person name="Luzhetskyy A."/>
        </authorList>
    </citation>
    <scope>NUCLEOTIDE SEQUENCE [LARGE SCALE GENOMIC DNA]</scope>
    <source>
        <strain evidence="8">DSM 43870</strain>
    </source>
</reference>
<dbReference type="Gene3D" id="1.25.40.10">
    <property type="entry name" value="Tetratricopeptide repeat domain"/>
    <property type="match status" value="2"/>
</dbReference>
<dbReference type="EMBL" id="CP007155">
    <property type="protein sequence ID" value="AHH98889.1"/>
    <property type="molecule type" value="Genomic_DNA"/>
</dbReference>
<dbReference type="GO" id="GO:0043531">
    <property type="term" value="F:ADP binding"/>
    <property type="evidence" value="ECO:0007669"/>
    <property type="project" value="InterPro"/>
</dbReference>
<dbReference type="PROSITE" id="PS50005">
    <property type="entry name" value="TPR"/>
    <property type="match status" value="1"/>
</dbReference>
<dbReference type="RefSeq" id="WP_063751901.1">
    <property type="nucleotide sequence ID" value="NZ_CP007155.1"/>
</dbReference>
<dbReference type="CDD" id="cd15831">
    <property type="entry name" value="BTAD"/>
    <property type="match status" value="1"/>
</dbReference>
<dbReference type="eggNOG" id="COG3903">
    <property type="taxonomic scope" value="Bacteria"/>
</dbReference>
<dbReference type="InterPro" id="IPR019734">
    <property type="entry name" value="TPR_rpt"/>
</dbReference>
<organism evidence="8 9">
    <name type="scientific">Kutzneria albida DSM 43870</name>
    <dbReference type="NCBI Taxonomy" id="1449976"/>
    <lineage>
        <taxon>Bacteria</taxon>
        <taxon>Bacillati</taxon>
        <taxon>Actinomycetota</taxon>
        <taxon>Actinomycetes</taxon>
        <taxon>Pseudonocardiales</taxon>
        <taxon>Pseudonocardiaceae</taxon>
        <taxon>Kutzneria</taxon>
    </lineage>
</organism>
<dbReference type="OrthoDB" id="3275754at2"/>
<name>W5WL42_9PSEU</name>
<evidence type="ECO:0000313" key="9">
    <source>
        <dbReference type="Proteomes" id="UP000019225"/>
    </source>
</evidence>
<dbReference type="AlphaFoldDB" id="W5WL42"/>
<evidence type="ECO:0000256" key="1">
    <source>
        <dbReference type="ARBA" id="ARBA00005820"/>
    </source>
</evidence>
<dbReference type="PROSITE" id="PS51755">
    <property type="entry name" value="OMPR_PHOB"/>
    <property type="match status" value="1"/>
</dbReference>
<dbReference type="InterPro" id="IPR051677">
    <property type="entry name" value="AfsR-DnrI-RedD_regulator"/>
</dbReference>
<evidence type="ECO:0000256" key="2">
    <source>
        <dbReference type="ARBA" id="ARBA00023015"/>
    </source>
</evidence>
<keyword evidence="5" id="KW-0802">TPR repeat</keyword>
<dbReference type="Gene3D" id="1.10.10.10">
    <property type="entry name" value="Winged helix-like DNA-binding domain superfamily/Winged helix DNA-binding domain"/>
    <property type="match status" value="1"/>
</dbReference>
<dbReference type="Pfam" id="PF13424">
    <property type="entry name" value="TPR_12"/>
    <property type="match status" value="1"/>
</dbReference>
<dbReference type="SUPFAM" id="SSF48452">
    <property type="entry name" value="TPR-like"/>
    <property type="match status" value="2"/>
</dbReference>
<dbReference type="PANTHER" id="PTHR35807">
    <property type="entry name" value="TRANSCRIPTIONAL REGULATOR REDD-RELATED"/>
    <property type="match status" value="1"/>
</dbReference>
<dbReference type="PANTHER" id="PTHR35807:SF1">
    <property type="entry name" value="TRANSCRIPTIONAL REGULATOR REDD"/>
    <property type="match status" value="1"/>
</dbReference>
<proteinExistence type="inferred from homology"/>
<dbReference type="InterPro" id="IPR036388">
    <property type="entry name" value="WH-like_DNA-bd_sf"/>
</dbReference>
<dbReference type="Pfam" id="PF00931">
    <property type="entry name" value="NB-ARC"/>
    <property type="match status" value="1"/>
</dbReference>
<keyword evidence="9" id="KW-1185">Reference proteome</keyword>
<dbReference type="KEGG" id="kal:KALB_5527"/>
<sequence length="948" mass="104715">MGDGWGFRLLGPLEVRHGDVLVPVPATKQRVLLAVLALAANEPVTVDRLITCLWGDRPPPSSRNTLQNYVLRLRRTLTVDDEPCPLVTTAAGYHLEADADAIDVHRFRTLLGSARSEVTAGEPESASELLDEALRLWHGDPLSDIPSEVLHREVVPGLVEQRMSAQEQRIDLALRLGRHRELVPDLIALTTEHPLRERMRAQLMLALYRCGRSAEALDVYRQASTVLAEELGIDPGTELQRVYQAVLTNDPDLTITDPVPGVAGLHPVVPRQLPAPIGFFVGRTQELRHLDSQLAAASNSALMVISAIGGTAGIGKTTLAVHWGHHNADRFPDGQLYVNLRGFDPSGAPVPSAAAVRGFLTALGVPAQQIPADSDERVMLYRSQLADRRMLVVLDNARDAEQVRPLLPGVPGCVVLVTSRNQLAGLVAIEGAVPLTLDLLTRDDAHDLLIRRLGVDCVEREQSVVDELIELCARLPLAVNIAAAHAALHPTRPLAALVDELRDAHRRLDTLSTGEAAADVRAVFSWSYRRLTPEAARVFRLLGVHPGSDIGLAAAASLTALDPGLTRRLLDELTRAHLVTERASGRYTFHDLLRAYAADQSHICDTESERQAALRRLCDFYTHTAYTADRILYSHRPPIQLAPPVPGARPEPLADVPTALAWLEAEHANLLAAQHTAAGHAWHLTVWQLAWTLYSFQVRRGRDHDRLAVWQAALEAAAHLPDPAPRILAHRLLGFVYSTLRCHEEGIGHLYQALALAEEHHDTHQQAHTHRGLASSWALRGDNRKAVDHATRNLDLVRTLNEPEWEAGALGTMGWYLAQFGDYDTARAHCHAALALHRQHRNLDGEAENLSSLGYIDHHTGRHRQAVDHYQQALIVYRCLGDISEVAGELDTLGHPYVALGEYERARTVWREALELYRQQGRDQDADRVRRQLDTLNHPDDQQLSGPR</sequence>
<feature type="DNA-binding region" description="OmpR/PhoB-type" evidence="6">
    <location>
        <begin position="1"/>
        <end position="97"/>
    </location>
</feature>
<dbReference type="Pfam" id="PF03704">
    <property type="entry name" value="BTAD"/>
    <property type="match status" value="1"/>
</dbReference>
<accession>W5WL42</accession>
<dbReference type="InterPro" id="IPR027417">
    <property type="entry name" value="P-loop_NTPase"/>
</dbReference>